<sequence length="170" mass="19127">MTWLANLAQQRSAWLLLAFSAFIFEAIALFFQYQMGLEPCIMCIYQRTAMLGLLAAGLLGAIKPSNIICRLTAFSAWAVASIWGYLIAREHIDMQTTTDPFAFSCEFEPNFPLPLHEWIPHFFAATGDCGNIDWQFAGLSMPAWMEIIFAAFTLILMSVIASRLMIKKSL</sequence>
<evidence type="ECO:0000256" key="9">
    <source>
        <dbReference type="ARBA" id="ARBA00023002"/>
    </source>
</evidence>
<evidence type="ECO:0000256" key="14">
    <source>
        <dbReference type="HAMAP-Rule" id="MF_00286"/>
    </source>
</evidence>
<dbReference type="InterPro" id="IPR003752">
    <property type="entry name" value="DiS_bond_form_DsbB/BdbC"/>
</dbReference>
<dbReference type="PANTHER" id="PTHR36570:SF2">
    <property type="entry name" value="DISULFIDE BOND FORMATION PROTEIN B"/>
    <property type="match status" value="1"/>
</dbReference>
<gene>
    <name evidence="14 16" type="primary">dsbB</name>
    <name evidence="16" type="ORF">HHO47_05020</name>
</gene>
<keyword evidence="12 14" id="KW-0143">Chaperone</keyword>
<feature type="topological domain" description="Periplasmic" evidence="14">
    <location>
        <begin position="31"/>
        <end position="48"/>
    </location>
</feature>
<accession>A0A7Y0DRB8</accession>
<keyword evidence="11 14" id="KW-1015">Disulfide bond</keyword>
<evidence type="ECO:0000256" key="2">
    <source>
        <dbReference type="ARBA" id="ARBA00008823"/>
    </source>
</evidence>
<dbReference type="InterPro" id="IPR050183">
    <property type="entry name" value="DsbB"/>
</dbReference>
<dbReference type="Gene3D" id="1.20.1550.10">
    <property type="entry name" value="DsbB-like"/>
    <property type="match status" value="1"/>
</dbReference>
<dbReference type="PANTHER" id="PTHR36570">
    <property type="entry name" value="DISULFIDE BOND FORMATION PROTEIN B"/>
    <property type="match status" value="1"/>
</dbReference>
<dbReference type="HAMAP" id="MF_00286">
    <property type="entry name" value="DsbB"/>
    <property type="match status" value="1"/>
</dbReference>
<dbReference type="SUPFAM" id="SSF158442">
    <property type="entry name" value="DsbB-like"/>
    <property type="match status" value="1"/>
</dbReference>
<feature type="topological domain" description="Cytoplasmic" evidence="14">
    <location>
        <begin position="163"/>
        <end position="170"/>
    </location>
</feature>
<evidence type="ECO:0000256" key="15">
    <source>
        <dbReference type="SAM" id="Phobius"/>
    </source>
</evidence>
<evidence type="ECO:0000256" key="13">
    <source>
        <dbReference type="ARBA" id="ARBA00023284"/>
    </source>
</evidence>
<comment type="subcellular location">
    <subcellularLocation>
        <location evidence="1">Cell inner membrane</location>
        <topology evidence="1">Multi-pass membrane protein</topology>
    </subcellularLocation>
    <subcellularLocation>
        <location evidence="14">Cell membrane</location>
        <topology evidence="14">Multi-pass membrane protein</topology>
    </subcellularLocation>
</comment>
<reference evidence="16" key="1">
    <citation type="submission" date="2020-04" db="EMBL/GenBank/DDBJ databases">
        <title>Genome Sequencing for Pseudoaltermonas arctica.</title>
        <authorList>
            <person name="Elkins N.S."/>
        </authorList>
    </citation>
    <scope>NUCLEOTIDE SEQUENCE [LARGE SCALE GENOMIC DNA]</scope>
    <source>
        <strain evidence="16">NEC-BIFX-2020_0012</strain>
    </source>
</reference>
<feature type="disulfide bond" description="Redox-active" evidence="14">
    <location>
        <begin position="40"/>
        <end position="43"/>
    </location>
</feature>
<evidence type="ECO:0000256" key="5">
    <source>
        <dbReference type="ARBA" id="ARBA00022519"/>
    </source>
</evidence>
<feature type="topological domain" description="Cytoplasmic" evidence="14">
    <location>
        <begin position="1"/>
        <end position="13"/>
    </location>
</feature>
<keyword evidence="9 14" id="KW-0560">Oxidoreductase</keyword>
<keyword evidence="8 14" id="KW-1133">Transmembrane helix</keyword>
<evidence type="ECO:0000256" key="1">
    <source>
        <dbReference type="ARBA" id="ARBA00004429"/>
    </source>
</evidence>
<comment type="caution">
    <text evidence="16">The sequence shown here is derived from an EMBL/GenBank/DDBJ whole genome shotgun (WGS) entry which is preliminary data.</text>
</comment>
<evidence type="ECO:0000256" key="10">
    <source>
        <dbReference type="ARBA" id="ARBA00023136"/>
    </source>
</evidence>
<feature type="transmembrane region" description="Helical" evidence="15">
    <location>
        <begin position="12"/>
        <end position="32"/>
    </location>
</feature>
<dbReference type="Pfam" id="PF02600">
    <property type="entry name" value="DsbB"/>
    <property type="match status" value="1"/>
</dbReference>
<feature type="transmembrane region" description="Helical" evidence="15">
    <location>
        <begin position="67"/>
        <end position="88"/>
    </location>
</feature>
<evidence type="ECO:0000256" key="7">
    <source>
        <dbReference type="ARBA" id="ARBA00022982"/>
    </source>
</evidence>
<evidence type="ECO:0000256" key="3">
    <source>
        <dbReference type="ARBA" id="ARBA00022448"/>
    </source>
</evidence>
<keyword evidence="4 14" id="KW-1003">Cell membrane</keyword>
<evidence type="ECO:0000256" key="6">
    <source>
        <dbReference type="ARBA" id="ARBA00022692"/>
    </source>
</evidence>
<evidence type="ECO:0000313" key="17">
    <source>
        <dbReference type="Proteomes" id="UP000570493"/>
    </source>
</evidence>
<keyword evidence="10 14" id="KW-0472">Membrane</keyword>
<keyword evidence="3 14" id="KW-0813">Transport</keyword>
<name>A0A7Y0DRB8_9GAMM</name>
<evidence type="ECO:0000256" key="12">
    <source>
        <dbReference type="ARBA" id="ARBA00023186"/>
    </source>
</evidence>
<evidence type="ECO:0000256" key="8">
    <source>
        <dbReference type="ARBA" id="ARBA00022989"/>
    </source>
</evidence>
<dbReference type="GO" id="GO:0006457">
    <property type="term" value="P:protein folding"/>
    <property type="evidence" value="ECO:0007669"/>
    <property type="project" value="InterPro"/>
</dbReference>
<dbReference type="GO" id="GO:0009055">
    <property type="term" value="F:electron transfer activity"/>
    <property type="evidence" value="ECO:0007669"/>
    <property type="project" value="UniProtKB-UniRule"/>
</dbReference>
<feature type="transmembrane region" description="Helical" evidence="15">
    <location>
        <begin position="143"/>
        <end position="166"/>
    </location>
</feature>
<dbReference type="AlphaFoldDB" id="A0A7Y0DRB8"/>
<dbReference type="GO" id="GO:0015035">
    <property type="term" value="F:protein-disulfide reductase activity"/>
    <property type="evidence" value="ECO:0007669"/>
    <property type="project" value="UniProtKB-UniRule"/>
</dbReference>
<keyword evidence="7 14" id="KW-0249">Electron transport</keyword>
<evidence type="ECO:0000256" key="4">
    <source>
        <dbReference type="ARBA" id="ARBA00022475"/>
    </source>
</evidence>
<dbReference type="InterPro" id="IPR022920">
    <property type="entry name" value="Disulphide_bond_form_DsbB"/>
</dbReference>
<keyword evidence="17" id="KW-1185">Reference proteome</keyword>
<dbReference type="EMBL" id="JABBMT010000005">
    <property type="protein sequence ID" value="NMM40227.1"/>
    <property type="molecule type" value="Genomic_DNA"/>
</dbReference>
<proteinExistence type="inferred from homology"/>
<dbReference type="InterPro" id="IPR023380">
    <property type="entry name" value="DsbB-like_sf"/>
</dbReference>
<comment type="function">
    <text evidence="14">Required for disulfide bond formation in some periplasmic proteins. Acts by oxidizing the DsbA protein.</text>
</comment>
<dbReference type="GO" id="GO:0005886">
    <property type="term" value="C:plasma membrane"/>
    <property type="evidence" value="ECO:0007669"/>
    <property type="project" value="UniProtKB-SubCell"/>
</dbReference>
<dbReference type="NCBIfam" id="NF002485">
    <property type="entry name" value="PRK01749.1"/>
    <property type="match status" value="1"/>
</dbReference>
<comment type="similarity">
    <text evidence="2 14">Belongs to the DsbB family.</text>
</comment>
<dbReference type="Proteomes" id="UP000570493">
    <property type="component" value="Unassembled WGS sequence"/>
</dbReference>
<keyword evidence="6 14" id="KW-0812">Transmembrane</keyword>
<organism evidence="16 17">
    <name type="scientific">Pseudoalteromonas arctica</name>
    <dbReference type="NCBI Taxonomy" id="394751"/>
    <lineage>
        <taxon>Bacteria</taxon>
        <taxon>Pseudomonadati</taxon>
        <taxon>Pseudomonadota</taxon>
        <taxon>Gammaproteobacteria</taxon>
        <taxon>Alteromonadales</taxon>
        <taxon>Pseudoalteromonadaceae</taxon>
        <taxon>Pseudoalteromonas</taxon>
    </lineage>
</organism>
<comment type="caution">
    <text evidence="14">Lacks conserved residue(s) required for the propagation of feature annotation.</text>
</comment>
<evidence type="ECO:0000256" key="11">
    <source>
        <dbReference type="ARBA" id="ARBA00023157"/>
    </source>
</evidence>
<evidence type="ECO:0000313" key="16">
    <source>
        <dbReference type="EMBL" id="NMM40227.1"/>
    </source>
</evidence>
<feature type="transmembrane region" description="Helical" evidence="15">
    <location>
        <begin position="44"/>
        <end position="62"/>
    </location>
</feature>
<protein>
    <recommendedName>
        <fullName evidence="14">Disulfide bond formation protein B</fullName>
    </recommendedName>
    <alternativeName>
        <fullName evidence="14">Disulfide oxidoreductase</fullName>
    </alternativeName>
</protein>
<keyword evidence="13 14" id="KW-0676">Redox-active center</keyword>
<dbReference type="RefSeq" id="WP_169019294.1">
    <property type="nucleotide sequence ID" value="NZ_JABBMT010000005.1"/>
</dbReference>
<keyword evidence="5" id="KW-0997">Cell inner membrane</keyword>